<comment type="caution">
    <text evidence="1">The sequence shown here is derived from an EMBL/GenBank/DDBJ whole genome shotgun (WGS) entry which is preliminary data.</text>
</comment>
<evidence type="ECO:0000313" key="1">
    <source>
        <dbReference type="EMBL" id="KAJ7359926.1"/>
    </source>
</evidence>
<dbReference type="EMBL" id="JARIHO010000006">
    <property type="protein sequence ID" value="KAJ7359926.1"/>
    <property type="molecule type" value="Genomic_DNA"/>
</dbReference>
<reference evidence="1" key="1">
    <citation type="submission" date="2023-03" db="EMBL/GenBank/DDBJ databases">
        <title>Massive genome expansion in bonnet fungi (Mycena s.s.) driven by repeated elements and novel gene families across ecological guilds.</title>
        <authorList>
            <consortium name="Lawrence Berkeley National Laboratory"/>
            <person name="Harder C.B."/>
            <person name="Miyauchi S."/>
            <person name="Viragh M."/>
            <person name="Kuo A."/>
            <person name="Thoen E."/>
            <person name="Andreopoulos B."/>
            <person name="Lu D."/>
            <person name="Skrede I."/>
            <person name="Drula E."/>
            <person name="Henrissat B."/>
            <person name="Morin E."/>
            <person name="Kohler A."/>
            <person name="Barry K."/>
            <person name="LaButti K."/>
            <person name="Morin E."/>
            <person name="Salamov A."/>
            <person name="Lipzen A."/>
            <person name="Mereny Z."/>
            <person name="Hegedus B."/>
            <person name="Baldrian P."/>
            <person name="Stursova M."/>
            <person name="Weitz H."/>
            <person name="Taylor A."/>
            <person name="Grigoriev I.V."/>
            <person name="Nagy L.G."/>
            <person name="Martin F."/>
            <person name="Kauserud H."/>
        </authorList>
    </citation>
    <scope>NUCLEOTIDE SEQUENCE</scope>
    <source>
        <strain evidence="1">CBHHK002</strain>
    </source>
</reference>
<name>A0AAD7F179_9AGAR</name>
<sequence length="133" mass="14529">MYSLIWADVKPLSLPRLTGPRKLDRREPVLGVVGESPYPFYDAFFCSWDTFHTVHPLLSILDPHEWAGINGTFAFSPPNACSLVNPVGHSCARGMDNNVGFLNPGLAEATATSTSCGTSVLPDSRKQLRLSPR</sequence>
<proteinExistence type="predicted"/>
<gene>
    <name evidence="1" type="ORF">DFH08DRAFT_801688</name>
</gene>
<protein>
    <submittedName>
        <fullName evidence="1">Uncharacterized protein</fullName>
    </submittedName>
</protein>
<keyword evidence="2" id="KW-1185">Reference proteome</keyword>
<dbReference type="Proteomes" id="UP001218218">
    <property type="component" value="Unassembled WGS sequence"/>
</dbReference>
<evidence type="ECO:0000313" key="2">
    <source>
        <dbReference type="Proteomes" id="UP001218218"/>
    </source>
</evidence>
<accession>A0AAD7F179</accession>
<dbReference type="AlphaFoldDB" id="A0AAD7F179"/>
<organism evidence="1 2">
    <name type="scientific">Mycena albidolilacea</name>
    <dbReference type="NCBI Taxonomy" id="1033008"/>
    <lineage>
        <taxon>Eukaryota</taxon>
        <taxon>Fungi</taxon>
        <taxon>Dikarya</taxon>
        <taxon>Basidiomycota</taxon>
        <taxon>Agaricomycotina</taxon>
        <taxon>Agaricomycetes</taxon>
        <taxon>Agaricomycetidae</taxon>
        <taxon>Agaricales</taxon>
        <taxon>Marasmiineae</taxon>
        <taxon>Mycenaceae</taxon>
        <taxon>Mycena</taxon>
    </lineage>
</organism>